<dbReference type="PANTHER" id="PTHR13754">
    <property type="entry name" value="METALLO-BETA-LACTAMASE SUPERFAMILY PROTEIN"/>
    <property type="match status" value="1"/>
</dbReference>
<gene>
    <name evidence="2" type="ORF">RZO55_10615</name>
</gene>
<dbReference type="InterPro" id="IPR036866">
    <property type="entry name" value="RibonucZ/Hydroxyglut_hydro"/>
</dbReference>
<protein>
    <submittedName>
        <fullName evidence="2">MBL fold metallo-hydrolase</fullName>
    </submittedName>
</protein>
<dbReference type="Pfam" id="PF00753">
    <property type="entry name" value="Lactamase_B"/>
    <property type="match status" value="1"/>
</dbReference>
<dbReference type="CDD" id="cd07713">
    <property type="entry name" value="DHPS-like_MBL-fold"/>
    <property type="match status" value="1"/>
</dbReference>
<evidence type="ECO:0000313" key="3">
    <source>
        <dbReference type="Proteomes" id="UP001276854"/>
    </source>
</evidence>
<evidence type="ECO:0000313" key="2">
    <source>
        <dbReference type="EMBL" id="MDW2798028.1"/>
    </source>
</evidence>
<dbReference type="Gene3D" id="3.60.15.10">
    <property type="entry name" value="Ribonuclease Z/Hydroxyacylglutathione hydrolase-like"/>
    <property type="match status" value="1"/>
</dbReference>
<dbReference type="InterPro" id="IPR052926">
    <property type="entry name" value="Metallo-beta-lactamase_dom"/>
</dbReference>
<dbReference type="InterPro" id="IPR001279">
    <property type="entry name" value="Metallo-B-lactamas"/>
</dbReference>
<dbReference type="EMBL" id="JAWONS010000167">
    <property type="protein sequence ID" value="MDW2798028.1"/>
    <property type="molecule type" value="Genomic_DNA"/>
</dbReference>
<name>A0ABU4GM50_9CLOT</name>
<dbReference type="Proteomes" id="UP001276854">
    <property type="component" value="Unassembled WGS sequence"/>
</dbReference>
<dbReference type="SMART" id="SM00849">
    <property type="entry name" value="Lactamase_B"/>
    <property type="match status" value="1"/>
</dbReference>
<reference evidence="2 3" key="1">
    <citation type="submission" date="2023-10" db="EMBL/GenBank/DDBJ databases">
        <title>A novel Glycoside Hydrolase 43-Like Enzyme from Clostrdium boliviensis is an Endo-xylanase, and a Candidate for Xylooligosaccharides Production from Different Xylan Substrates.</title>
        <authorList>
            <person name="Alvarez M.T."/>
            <person name="Rocabado-Villegas L.R."/>
            <person name="Salas-Veizaga D.M."/>
            <person name="Linares-Pasten J.A."/>
            <person name="Gudmundsdottir E.E."/>
            <person name="Hreggvidsson G.O."/>
            <person name="Adlercreutz P."/>
            <person name="Nordberg Karlsson E."/>
        </authorList>
    </citation>
    <scope>NUCLEOTIDE SEQUENCE [LARGE SCALE GENOMIC DNA]</scope>
    <source>
        <strain evidence="2 3">E-1</strain>
    </source>
</reference>
<organism evidence="2 3">
    <name type="scientific">Clostridium boliviensis</name>
    <dbReference type="NCBI Taxonomy" id="318465"/>
    <lineage>
        <taxon>Bacteria</taxon>
        <taxon>Bacillati</taxon>
        <taxon>Bacillota</taxon>
        <taxon>Clostridia</taxon>
        <taxon>Eubacteriales</taxon>
        <taxon>Clostridiaceae</taxon>
        <taxon>Clostridium</taxon>
    </lineage>
</organism>
<keyword evidence="3" id="KW-1185">Reference proteome</keyword>
<accession>A0ABU4GM50</accession>
<dbReference type="InterPro" id="IPR041712">
    <property type="entry name" value="DHPS-like_MBL-fold"/>
</dbReference>
<evidence type="ECO:0000259" key="1">
    <source>
        <dbReference type="SMART" id="SM00849"/>
    </source>
</evidence>
<sequence length="278" mass="31836">MELQITTLIENNPSDDGQLLFEHGLSLYIEADEKKILFDTGQSGDFIKNAKALNKNINDLDFCFISHGHYDHSGGFEKLVSEAGKLPTLIAGEEFFKPKYKMADTHGYKFNGNSFDEEFILKNQISLRKVKEEMVYLTEHIMVFHHFMKHTDYEKRNNRFFIKENTKYIPDDFEDEISLGIVTERGLVVIVGCSHVGIVNILKTISENVDIPIYAVIGGTHLIEADEARVQKTVDAFKEMKIQLIAVSHCTGEEGIRLIRQELKEKFLYNNTGRVIQI</sequence>
<dbReference type="PANTHER" id="PTHR13754:SF13">
    <property type="entry name" value="METALLO-BETA-LACTAMASE SUPERFAMILY PROTEIN (AFU_ORTHOLOGUE AFUA_3G07630)"/>
    <property type="match status" value="1"/>
</dbReference>
<dbReference type="SUPFAM" id="SSF56281">
    <property type="entry name" value="Metallo-hydrolase/oxidoreductase"/>
    <property type="match status" value="1"/>
</dbReference>
<comment type="caution">
    <text evidence="2">The sequence shown here is derived from an EMBL/GenBank/DDBJ whole genome shotgun (WGS) entry which is preliminary data.</text>
</comment>
<proteinExistence type="predicted"/>
<feature type="domain" description="Metallo-beta-lactamase" evidence="1">
    <location>
        <begin position="23"/>
        <end position="249"/>
    </location>
</feature>